<dbReference type="Gene3D" id="3.50.50.60">
    <property type="entry name" value="FAD/NAD(P)-binding domain"/>
    <property type="match status" value="1"/>
</dbReference>
<feature type="domain" description="FAD-dependent oxidoreductase 2 FAD-binding" evidence="4">
    <location>
        <begin position="10"/>
        <end position="391"/>
    </location>
</feature>
<evidence type="ECO:0000256" key="1">
    <source>
        <dbReference type="ARBA" id="ARBA00022630"/>
    </source>
</evidence>
<dbReference type="SUPFAM" id="SSF51905">
    <property type="entry name" value="FAD/NAD(P)-binding domain"/>
    <property type="match status" value="1"/>
</dbReference>
<keyword evidence="2" id="KW-0560">Oxidoreductase</keyword>
<dbReference type="PRINTS" id="PR00411">
    <property type="entry name" value="PNDRDTASEI"/>
</dbReference>
<dbReference type="GO" id="GO:0050660">
    <property type="term" value="F:flavin adenine dinucleotide binding"/>
    <property type="evidence" value="ECO:0007669"/>
    <property type="project" value="TreeGrafter"/>
</dbReference>
<evidence type="ECO:0000259" key="5">
    <source>
        <dbReference type="Pfam" id="PF02910"/>
    </source>
</evidence>
<dbReference type="GO" id="GO:0009055">
    <property type="term" value="F:electron transfer activity"/>
    <property type="evidence" value="ECO:0007669"/>
    <property type="project" value="TreeGrafter"/>
</dbReference>
<dbReference type="InterPro" id="IPR037099">
    <property type="entry name" value="Fum_R/Succ_DH_flav-like_C_sf"/>
</dbReference>
<dbReference type="InterPro" id="IPR036188">
    <property type="entry name" value="FAD/NAD-bd_sf"/>
</dbReference>
<dbReference type="PANTHER" id="PTHR11632:SF51">
    <property type="entry name" value="SUCCINATE DEHYDROGENASE [UBIQUINONE] FLAVOPROTEIN SUBUNIT, MITOCHONDRIAL"/>
    <property type="match status" value="1"/>
</dbReference>
<protein>
    <submittedName>
        <fullName evidence="6">FAD-binding protein</fullName>
    </submittedName>
</protein>
<dbReference type="Proteomes" id="UP000675379">
    <property type="component" value="Unassembled WGS sequence"/>
</dbReference>
<dbReference type="Pfam" id="PF02910">
    <property type="entry name" value="Succ_DH_flav_C"/>
    <property type="match status" value="1"/>
</dbReference>
<dbReference type="RefSeq" id="WP_211799577.1">
    <property type="nucleotide sequence ID" value="NZ_JAGSCS010000002.1"/>
</dbReference>
<dbReference type="AlphaFoldDB" id="A0A941HP83"/>
<evidence type="ECO:0000256" key="2">
    <source>
        <dbReference type="ARBA" id="ARBA00023002"/>
    </source>
</evidence>
<keyword evidence="1" id="KW-0285">Flavoprotein</keyword>
<proteinExistence type="predicted"/>
<dbReference type="InterPro" id="IPR027477">
    <property type="entry name" value="Succ_DH/fumarate_Rdtase_cat_sf"/>
</dbReference>
<dbReference type="Gene3D" id="1.20.58.100">
    <property type="entry name" value="Fumarate reductase/succinate dehydrogenase flavoprotein-like, C-terminal domain"/>
    <property type="match status" value="1"/>
</dbReference>
<evidence type="ECO:0000259" key="4">
    <source>
        <dbReference type="Pfam" id="PF00890"/>
    </source>
</evidence>
<dbReference type="Pfam" id="PF00890">
    <property type="entry name" value="FAD_binding_2"/>
    <property type="match status" value="1"/>
</dbReference>
<feature type="region of interest" description="Disordered" evidence="3">
    <location>
        <begin position="503"/>
        <end position="527"/>
    </location>
</feature>
<gene>
    <name evidence="6" type="ORF">KCG48_01740</name>
</gene>
<dbReference type="PRINTS" id="PR00368">
    <property type="entry name" value="FADPNR"/>
</dbReference>
<dbReference type="InterPro" id="IPR003953">
    <property type="entry name" value="FAD-dep_OxRdtase_2_FAD-bd"/>
</dbReference>
<dbReference type="InterPro" id="IPR030664">
    <property type="entry name" value="SdhA/FrdA/AprA"/>
</dbReference>
<dbReference type="GO" id="GO:0033765">
    <property type="term" value="F:steroid dehydrogenase activity, acting on the CH-CH group of donors"/>
    <property type="evidence" value="ECO:0007669"/>
    <property type="project" value="UniProtKB-ARBA"/>
</dbReference>
<sequence length="527" mass="58326">MKTARVVETDCLIVGSGLAGSRAALAAAEKGIRVLVVSQGKTFSGSSFYPGTWGFGLVGPEDEEDVGNFVETILDVGKNIPDRNLVQAFVEAINPTVDELESRGLELLKPTPGHEKDSTYIPCFDRKHRRWRGLTKEKVKAFFQREFERNKIETLEDTEILELSENDGRITGAFGRTLNNELLYFSASSVILATGGLGGLYRHKLTTSDVLGTGLGLALRHGARGINTEFMQIMLGFSRPAPKTIFNEKTYEAAVFRNGEGERVIPMLLPEGIMEGEVLHARSQHGPFTASRLGKYVDLALFRASMKSPEQAVHLQYDLEKLEHQEFTKVYFDWLKKEKGVSPEEEIQVRLYMHASNGGIAIDEKAYTGVPGLYAAGECTGGMHGADRIGGLATASALVFGKIAGEEAAKRGRNWGKTLSPELPGLRIPQAQERRRVIQEKMSEDAFLLREEKALNTLEETLKTWEGETMEEPNLTVSEAAESLRLVNLMVSARHVLKAMAQRPHSLGSHYREDDPGDLKGEKDDYR</sequence>
<dbReference type="PANTHER" id="PTHR11632">
    <property type="entry name" value="SUCCINATE DEHYDROGENASE 2 FLAVOPROTEIN SUBUNIT"/>
    <property type="match status" value="1"/>
</dbReference>
<evidence type="ECO:0000313" key="6">
    <source>
        <dbReference type="EMBL" id="MBR0575054.1"/>
    </source>
</evidence>
<dbReference type="SUPFAM" id="SSF46977">
    <property type="entry name" value="Succinate dehydrogenase/fumarate reductase flavoprotein C-terminal domain"/>
    <property type="match status" value="1"/>
</dbReference>
<dbReference type="GO" id="GO:0000104">
    <property type="term" value="F:succinate dehydrogenase activity"/>
    <property type="evidence" value="ECO:0007669"/>
    <property type="project" value="TreeGrafter"/>
</dbReference>
<evidence type="ECO:0000313" key="7">
    <source>
        <dbReference type="Proteomes" id="UP000675379"/>
    </source>
</evidence>
<dbReference type="EMBL" id="JAGSCS010000002">
    <property type="protein sequence ID" value="MBR0575054.1"/>
    <property type="molecule type" value="Genomic_DNA"/>
</dbReference>
<organism evidence="6 7">
    <name type="scientific">Proteiniclasticum sediminis</name>
    <dbReference type="NCBI Taxonomy" id="2804028"/>
    <lineage>
        <taxon>Bacteria</taxon>
        <taxon>Bacillati</taxon>
        <taxon>Bacillota</taxon>
        <taxon>Clostridia</taxon>
        <taxon>Eubacteriales</taxon>
        <taxon>Clostridiaceae</taxon>
        <taxon>Proteiniclasticum</taxon>
    </lineage>
</organism>
<dbReference type="InterPro" id="IPR015939">
    <property type="entry name" value="Fum_Rdtase/Succ_DH_flav-like_C"/>
</dbReference>
<feature type="compositionally biased region" description="Basic and acidic residues" evidence="3">
    <location>
        <begin position="510"/>
        <end position="527"/>
    </location>
</feature>
<keyword evidence="7" id="KW-1185">Reference proteome</keyword>
<feature type="domain" description="Fumarate reductase/succinate dehydrogenase flavoprotein-like C-terminal" evidence="5">
    <location>
        <begin position="436"/>
        <end position="516"/>
    </location>
</feature>
<name>A0A941HP83_9CLOT</name>
<comment type="caution">
    <text evidence="6">The sequence shown here is derived from an EMBL/GenBank/DDBJ whole genome shotgun (WGS) entry which is preliminary data.</text>
</comment>
<dbReference type="GO" id="GO:0005886">
    <property type="term" value="C:plasma membrane"/>
    <property type="evidence" value="ECO:0007669"/>
    <property type="project" value="TreeGrafter"/>
</dbReference>
<dbReference type="GO" id="GO:0009061">
    <property type="term" value="P:anaerobic respiration"/>
    <property type="evidence" value="ECO:0007669"/>
    <property type="project" value="TreeGrafter"/>
</dbReference>
<evidence type="ECO:0000256" key="3">
    <source>
        <dbReference type="SAM" id="MobiDB-lite"/>
    </source>
</evidence>
<dbReference type="Gene3D" id="3.90.700.10">
    <property type="entry name" value="Succinate dehydrogenase/fumarate reductase flavoprotein, catalytic domain"/>
    <property type="match status" value="1"/>
</dbReference>
<accession>A0A941HP83</accession>
<reference evidence="6" key="1">
    <citation type="submission" date="2021-04" db="EMBL/GenBank/DDBJ databases">
        <title>Proteiniclasticum sedimins sp. nov., an obligate anaerobic bacterium isolated from anaerobic sludge.</title>
        <authorList>
            <person name="Liu J."/>
        </authorList>
    </citation>
    <scope>NUCLEOTIDE SEQUENCE</scope>
    <source>
        <strain evidence="6">BAD-10</strain>
    </source>
</reference>